<dbReference type="EMBL" id="MU155139">
    <property type="protein sequence ID" value="KAF9484990.1"/>
    <property type="molecule type" value="Genomic_DNA"/>
</dbReference>
<dbReference type="Proteomes" id="UP000807469">
    <property type="component" value="Unassembled WGS sequence"/>
</dbReference>
<reference evidence="1" key="1">
    <citation type="submission" date="2020-11" db="EMBL/GenBank/DDBJ databases">
        <authorList>
            <consortium name="DOE Joint Genome Institute"/>
            <person name="Ahrendt S."/>
            <person name="Riley R."/>
            <person name="Andreopoulos W."/>
            <person name="Labutti K."/>
            <person name="Pangilinan J."/>
            <person name="Ruiz-Duenas F.J."/>
            <person name="Barrasa J.M."/>
            <person name="Sanchez-Garcia M."/>
            <person name="Camarero S."/>
            <person name="Miyauchi S."/>
            <person name="Serrano A."/>
            <person name="Linde D."/>
            <person name="Babiker R."/>
            <person name="Drula E."/>
            <person name="Ayuso-Fernandez I."/>
            <person name="Pacheco R."/>
            <person name="Padilla G."/>
            <person name="Ferreira P."/>
            <person name="Barriuso J."/>
            <person name="Kellner H."/>
            <person name="Castanera R."/>
            <person name="Alfaro M."/>
            <person name="Ramirez L."/>
            <person name="Pisabarro A.G."/>
            <person name="Kuo A."/>
            <person name="Tritt A."/>
            <person name="Lipzen A."/>
            <person name="He G."/>
            <person name="Yan M."/>
            <person name="Ng V."/>
            <person name="Cullen D."/>
            <person name="Martin F."/>
            <person name="Rosso M.-N."/>
            <person name="Henrissat B."/>
            <person name="Hibbett D."/>
            <person name="Martinez A.T."/>
            <person name="Grigoriev I.V."/>
        </authorList>
    </citation>
    <scope>NUCLEOTIDE SEQUENCE</scope>
    <source>
        <strain evidence="1">CIRM-BRFM 674</strain>
    </source>
</reference>
<dbReference type="OrthoDB" id="2379186at2759"/>
<evidence type="ECO:0000313" key="1">
    <source>
        <dbReference type="EMBL" id="KAF9484990.1"/>
    </source>
</evidence>
<keyword evidence="2" id="KW-1185">Reference proteome</keyword>
<dbReference type="AlphaFoldDB" id="A0A9P6D6K2"/>
<evidence type="ECO:0008006" key="3">
    <source>
        <dbReference type="Google" id="ProtNLM"/>
    </source>
</evidence>
<proteinExistence type="predicted"/>
<name>A0A9P6D6K2_9AGAR</name>
<accession>A0A9P6D6K2</accession>
<gene>
    <name evidence="1" type="ORF">BDN70DRAFT_928003</name>
</gene>
<dbReference type="SUPFAM" id="SSF56112">
    <property type="entry name" value="Protein kinase-like (PK-like)"/>
    <property type="match status" value="1"/>
</dbReference>
<comment type="caution">
    <text evidence="1">The sequence shown here is derived from an EMBL/GenBank/DDBJ whole genome shotgun (WGS) entry which is preliminary data.</text>
</comment>
<organism evidence="1 2">
    <name type="scientific">Pholiota conissans</name>
    <dbReference type="NCBI Taxonomy" id="109636"/>
    <lineage>
        <taxon>Eukaryota</taxon>
        <taxon>Fungi</taxon>
        <taxon>Dikarya</taxon>
        <taxon>Basidiomycota</taxon>
        <taxon>Agaricomycotina</taxon>
        <taxon>Agaricomycetes</taxon>
        <taxon>Agaricomycetidae</taxon>
        <taxon>Agaricales</taxon>
        <taxon>Agaricineae</taxon>
        <taxon>Strophariaceae</taxon>
        <taxon>Pholiota</taxon>
    </lineage>
</organism>
<evidence type="ECO:0000313" key="2">
    <source>
        <dbReference type="Proteomes" id="UP000807469"/>
    </source>
</evidence>
<sequence length="472" mass="54479">MWFLNLPAIFSEVSQCVLVSMILELTSLHIHSSDNEDLVDRWMSKRLAIPSLADLPSVLSAPLTDKISINQSTYTRLSSTTGEDRCSEDTIQSVFKIGEPYENFYPFISTIFDSPLRHYEKANWYFFWNRNIYERFLELLPRGTSNRYSDEPSQMRNVPPNYAFVLSNMCLFRGEEAAPWDTEDLMLRMSAKVNWIYEFAPYMLGYCCKGPNMTFVALTPPTGSQGGRPTVHELATFDLRWRRSRIDNMRHLINLATILPLLKKLVRSPVNDWRNFDPKWENDTPNLFTRTLTEVQVERLRHVHAILNEHRVPNTDALTFSKSNSKVQPRRSLVRPQTEKELRECLRCILETLRVAHSIPLYHCNVRWENVLCEDPDSHKWILMNWENAASESMPAKTSTSGSLPSPSHSPLVFDGHEAEMDIWSVWYLIQTCGIQDISEEVIAIGEQVRQQSQTLSADDVYTLIAALPVIN</sequence>
<dbReference type="Gene3D" id="1.10.510.10">
    <property type="entry name" value="Transferase(Phosphotransferase) domain 1"/>
    <property type="match status" value="1"/>
</dbReference>
<dbReference type="InterPro" id="IPR011009">
    <property type="entry name" value="Kinase-like_dom_sf"/>
</dbReference>
<protein>
    <recommendedName>
        <fullName evidence="3">Protein kinase domain-containing protein</fullName>
    </recommendedName>
</protein>